<dbReference type="GO" id="GO:0016757">
    <property type="term" value="F:glycosyltransferase activity"/>
    <property type="evidence" value="ECO:0007669"/>
    <property type="project" value="InterPro"/>
</dbReference>
<dbReference type="EMBL" id="MGGL01000004">
    <property type="protein sequence ID" value="OGM27404.1"/>
    <property type="molecule type" value="Genomic_DNA"/>
</dbReference>
<dbReference type="PANTHER" id="PTHR46401:SF2">
    <property type="entry name" value="GLYCOSYLTRANSFERASE WBBK-RELATED"/>
    <property type="match status" value="1"/>
</dbReference>
<evidence type="ECO:0000313" key="3">
    <source>
        <dbReference type="EMBL" id="OGM27404.1"/>
    </source>
</evidence>
<dbReference type="PANTHER" id="PTHR46401">
    <property type="entry name" value="GLYCOSYLTRANSFERASE WBBK-RELATED"/>
    <property type="match status" value="1"/>
</dbReference>
<evidence type="ECO:0000313" key="4">
    <source>
        <dbReference type="Proteomes" id="UP000179221"/>
    </source>
</evidence>
<dbReference type="CDD" id="cd03801">
    <property type="entry name" value="GT4_PimA-like"/>
    <property type="match status" value="1"/>
</dbReference>
<name>A0A1F7YJ76_9BACT</name>
<dbReference type="Proteomes" id="UP000179221">
    <property type="component" value="Unassembled WGS sequence"/>
</dbReference>
<evidence type="ECO:0000259" key="2">
    <source>
        <dbReference type="Pfam" id="PF00534"/>
    </source>
</evidence>
<feature type="domain" description="Glycosyl transferase family 1" evidence="2">
    <location>
        <begin position="165"/>
        <end position="302"/>
    </location>
</feature>
<gene>
    <name evidence="3" type="ORF">A2628_01210</name>
</gene>
<dbReference type="Gene3D" id="3.40.50.2000">
    <property type="entry name" value="Glycogen Phosphorylase B"/>
    <property type="match status" value="1"/>
</dbReference>
<organism evidence="3 4">
    <name type="scientific">Candidatus Woesebacteria bacterium RIFCSPHIGHO2_01_FULL_40_22</name>
    <dbReference type="NCBI Taxonomy" id="1802499"/>
    <lineage>
        <taxon>Bacteria</taxon>
        <taxon>Candidatus Woeseibacteriota</taxon>
    </lineage>
</organism>
<protein>
    <recommendedName>
        <fullName evidence="2">Glycosyl transferase family 1 domain-containing protein</fullName>
    </recommendedName>
</protein>
<sequence length="358" mass="40576">MKKTRILLLIAQDGFGFVNQAEALAKGLSQLKIDNELIRYTENFSEKLIVNYQPTVVVGVGSWHSYPELVNIPKNLGFNVMPWFVSDDKVDNYINELNQLDYFLTTSNYCKSIFVRDGIEEKRIKVIYEAVDPDFWKPIDDNKFLELISISDQHIELPLNYDLKKAKAENIPILFTTGGDATNKGSQEILQALALTDKKIKWIYLIKTWPSPGSFRRGIEELNLAIKEHFWERIRYISGEFSREFMRNLMNICDIYIACSRTEGFGLPLVEAQMCGKPVITMKATSTQEVVIDGVGGLVCPSIETVQGPRADIHGLSVVLEKLLLDRELIVKLGTGGQQFARNNFSPQVIAKKFLSSI</sequence>
<evidence type="ECO:0000256" key="1">
    <source>
        <dbReference type="ARBA" id="ARBA00022679"/>
    </source>
</evidence>
<comment type="caution">
    <text evidence="3">The sequence shown here is derived from an EMBL/GenBank/DDBJ whole genome shotgun (WGS) entry which is preliminary data.</text>
</comment>
<dbReference type="SUPFAM" id="SSF53756">
    <property type="entry name" value="UDP-Glycosyltransferase/glycogen phosphorylase"/>
    <property type="match status" value="1"/>
</dbReference>
<reference evidence="3 4" key="1">
    <citation type="journal article" date="2016" name="Nat. Commun.">
        <title>Thousands of microbial genomes shed light on interconnected biogeochemical processes in an aquifer system.</title>
        <authorList>
            <person name="Anantharaman K."/>
            <person name="Brown C.T."/>
            <person name="Hug L.A."/>
            <person name="Sharon I."/>
            <person name="Castelle C.J."/>
            <person name="Probst A.J."/>
            <person name="Thomas B.C."/>
            <person name="Singh A."/>
            <person name="Wilkins M.J."/>
            <person name="Karaoz U."/>
            <person name="Brodie E.L."/>
            <person name="Williams K.H."/>
            <person name="Hubbard S.S."/>
            <person name="Banfield J.F."/>
        </authorList>
    </citation>
    <scope>NUCLEOTIDE SEQUENCE [LARGE SCALE GENOMIC DNA]</scope>
</reference>
<proteinExistence type="predicted"/>
<dbReference type="Pfam" id="PF00534">
    <property type="entry name" value="Glycos_transf_1"/>
    <property type="match status" value="1"/>
</dbReference>
<keyword evidence="1" id="KW-0808">Transferase</keyword>
<dbReference type="AlphaFoldDB" id="A0A1F7YJ76"/>
<dbReference type="GO" id="GO:0009103">
    <property type="term" value="P:lipopolysaccharide biosynthetic process"/>
    <property type="evidence" value="ECO:0007669"/>
    <property type="project" value="TreeGrafter"/>
</dbReference>
<accession>A0A1F7YJ76</accession>
<dbReference type="InterPro" id="IPR001296">
    <property type="entry name" value="Glyco_trans_1"/>
</dbReference>